<dbReference type="Pfam" id="PF06249">
    <property type="entry name" value="EutQ"/>
    <property type="match status" value="1"/>
</dbReference>
<dbReference type="OrthoDB" id="3828611at2"/>
<dbReference type="PANTHER" id="PTHR36169:SF1">
    <property type="entry name" value="ACETATE KINASE EUTQ"/>
    <property type="match status" value="1"/>
</dbReference>
<dbReference type="InterPro" id="IPR011051">
    <property type="entry name" value="RmlC_Cupin_sf"/>
</dbReference>
<dbReference type="SUPFAM" id="SSF51182">
    <property type="entry name" value="RmlC-like cupins"/>
    <property type="match status" value="1"/>
</dbReference>
<reference evidence="1 2" key="1">
    <citation type="submission" date="2016-11" db="EMBL/GenBank/DDBJ databases">
        <authorList>
            <person name="Jaros S."/>
            <person name="Januszkiewicz K."/>
            <person name="Wedrychowicz H."/>
        </authorList>
    </citation>
    <scope>NUCLEOTIDE SEQUENCE [LARGE SCALE GENOMIC DNA]</scope>
    <source>
        <strain evidence="1 2">DSM 19022</strain>
    </source>
</reference>
<dbReference type="EMBL" id="FQZS01000012">
    <property type="protein sequence ID" value="SHI97812.1"/>
    <property type="molecule type" value="Genomic_DNA"/>
</dbReference>
<protein>
    <submittedName>
        <fullName evidence="1">Ethanolamine utilization protein EutQ</fullName>
    </submittedName>
</protein>
<name>A0A1M6FJL6_9FIRM</name>
<organism evidence="1 2">
    <name type="scientific">Lutispora thermophila DSM 19022</name>
    <dbReference type="NCBI Taxonomy" id="1122184"/>
    <lineage>
        <taxon>Bacteria</taxon>
        <taxon>Bacillati</taxon>
        <taxon>Bacillota</taxon>
        <taxon>Clostridia</taxon>
        <taxon>Lutisporales</taxon>
        <taxon>Lutisporaceae</taxon>
        <taxon>Lutispora</taxon>
    </lineage>
</organism>
<proteinExistence type="predicted"/>
<evidence type="ECO:0000313" key="2">
    <source>
        <dbReference type="Proteomes" id="UP000184442"/>
    </source>
</evidence>
<keyword evidence="2" id="KW-1185">Reference proteome</keyword>
<dbReference type="CDD" id="cd02228">
    <property type="entry name" value="cupin_EutQ"/>
    <property type="match status" value="1"/>
</dbReference>
<dbReference type="InterPro" id="IPR014710">
    <property type="entry name" value="RmlC-like_jellyroll"/>
</dbReference>
<dbReference type="RefSeq" id="WP_073026058.1">
    <property type="nucleotide sequence ID" value="NZ_FQZS01000012.1"/>
</dbReference>
<sequence length="149" mass="16898">MNNIDNKELVEIIAKLVLEKLQQHEIKIIKEVDRSGVISIKGSTVKCETFDTGKEGDKVYLKDILSLDESPRLGCGFMEMKNSSFPWTLKYDEIDYIIEGTLEIIINGNKIRGNAGDVIFIPVNSSIEFSTPDYVKFIYVTYPANWADL</sequence>
<dbReference type="Proteomes" id="UP000184442">
    <property type="component" value="Unassembled WGS sequence"/>
</dbReference>
<dbReference type="Gene3D" id="2.60.120.10">
    <property type="entry name" value="Jelly Rolls"/>
    <property type="match status" value="1"/>
</dbReference>
<dbReference type="InterPro" id="IPR010424">
    <property type="entry name" value="EutQ"/>
</dbReference>
<evidence type="ECO:0000313" key="1">
    <source>
        <dbReference type="EMBL" id="SHI97812.1"/>
    </source>
</evidence>
<dbReference type="PANTHER" id="PTHR36169">
    <property type="entry name" value="ETHANOLAMINE UTILIZATION PROTEIN EUTQ"/>
    <property type="match status" value="1"/>
</dbReference>
<dbReference type="AlphaFoldDB" id="A0A1M6FJL6"/>
<dbReference type="STRING" id="1122184.SAMN02745176_01996"/>
<accession>A0A1M6FJL6</accession>
<gene>
    <name evidence="1" type="ORF">SAMN02745176_01996</name>
</gene>